<feature type="region of interest" description="Disordered" evidence="2">
    <location>
        <begin position="1"/>
        <end position="39"/>
    </location>
</feature>
<feature type="coiled-coil region" evidence="1">
    <location>
        <begin position="64"/>
        <end position="98"/>
    </location>
</feature>
<evidence type="ECO:0000313" key="4">
    <source>
        <dbReference type="Proteomes" id="UP001231189"/>
    </source>
</evidence>
<dbReference type="AlphaFoldDB" id="A0AAD8TGQ9"/>
<feature type="compositionally biased region" description="Pro residues" evidence="2">
    <location>
        <begin position="12"/>
        <end position="34"/>
    </location>
</feature>
<sequence>MRTSPAVALTTPAPPSTSNPTPHPTPPEAQPSPNPAANAQVEVIPVSSEKGGASSSLATASFELETMRSAYKDLESKLMEAEEKRELAEKKLTEKNSVFIREKADLVAKRRVDCETMKKLQSELQGLRNYMTTTEKGWDLLNSDVMEPLGYDEARRDMFPRDDLKGLDLRLPQDLPQLGDQGQPNMRFSVYDTRITRSIRHVEFYDKVVLPADEHLEAELEKEREAEARPTGSGEGSQMTWSSSKAKGGATSPTEDAEEGGEYTVSSPAKDTEKSKSQADDEGCSSPTKEK</sequence>
<keyword evidence="1" id="KW-0175">Coiled coil</keyword>
<dbReference type="EMBL" id="JAUUTY010000002">
    <property type="protein sequence ID" value="KAK1681338.1"/>
    <property type="molecule type" value="Genomic_DNA"/>
</dbReference>
<feature type="compositionally biased region" description="Basic and acidic residues" evidence="2">
    <location>
        <begin position="219"/>
        <end position="228"/>
    </location>
</feature>
<reference evidence="3" key="1">
    <citation type="submission" date="2023-07" db="EMBL/GenBank/DDBJ databases">
        <title>A chromosome-level genome assembly of Lolium multiflorum.</title>
        <authorList>
            <person name="Chen Y."/>
            <person name="Copetti D."/>
            <person name="Kolliker R."/>
            <person name="Studer B."/>
        </authorList>
    </citation>
    <scope>NUCLEOTIDE SEQUENCE</scope>
    <source>
        <strain evidence="3">02402/16</strain>
        <tissue evidence="3">Leaf</tissue>
    </source>
</reference>
<evidence type="ECO:0000256" key="2">
    <source>
        <dbReference type="SAM" id="MobiDB-lite"/>
    </source>
</evidence>
<organism evidence="3 4">
    <name type="scientific">Lolium multiflorum</name>
    <name type="common">Italian ryegrass</name>
    <name type="synonym">Lolium perenne subsp. multiflorum</name>
    <dbReference type="NCBI Taxonomy" id="4521"/>
    <lineage>
        <taxon>Eukaryota</taxon>
        <taxon>Viridiplantae</taxon>
        <taxon>Streptophyta</taxon>
        <taxon>Embryophyta</taxon>
        <taxon>Tracheophyta</taxon>
        <taxon>Spermatophyta</taxon>
        <taxon>Magnoliopsida</taxon>
        <taxon>Liliopsida</taxon>
        <taxon>Poales</taxon>
        <taxon>Poaceae</taxon>
        <taxon>BOP clade</taxon>
        <taxon>Pooideae</taxon>
        <taxon>Poodae</taxon>
        <taxon>Poeae</taxon>
        <taxon>Poeae Chloroplast Group 2 (Poeae type)</taxon>
        <taxon>Loliodinae</taxon>
        <taxon>Loliinae</taxon>
        <taxon>Lolium</taxon>
    </lineage>
</organism>
<dbReference type="Proteomes" id="UP001231189">
    <property type="component" value="Unassembled WGS sequence"/>
</dbReference>
<evidence type="ECO:0000313" key="3">
    <source>
        <dbReference type="EMBL" id="KAK1681338.1"/>
    </source>
</evidence>
<name>A0AAD8TGQ9_LOLMU</name>
<gene>
    <name evidence="3" type="ORF">QYE76_042186</name>
</gene>
<feature type="region of interest" description="Disordered" evidence="2">
    <location>
        <begin position="219"/>
        <end position="291"/>
    </location>
</feature>
<evidence type="ECO:0000256" key="1">
    <source>
        <dbReference type="SAM" id="Coils"/>
    </source>
</evidence>
<accession>A0AAD8TGQ9</accession>
<feature type="compositionally biased region" description="Polar residues" evidence="2">
    <location>
        <begin position="236"/>
        <end position="245"/>
    </location>
</feature>
<comment type="caution">
    <text evidence="3">The sequence shown here is derived from an EMBL/GenBank/DDBJ whole genome shotgun (WGS) entry which is preliminary data.</text>
</comment>
<keyword evidence="4" id="KW-1185">Reference proteome</keyword>
<proteinExistence type="predicted"/>
<protein>
    <submittedName>
        <fullName evidence="3">Uncharacterized protein</fullName>
    </submittedName>
</protein>
<feature type="compositionally biased region" description="Basic and acidic residues" evidence="2">
    <location>
        <begin position="270"/>
        <end position="279"/>
    </location>
</feature>
<feature type="compositionally biased region" description="Low complexity" evidence="2">
    <location>
        <begin position="1"/>
        <end position="11"/>
    </location>
</feature>